<evidence type="ECO:0000313" key="2">
    <source>
        <dbReference type="Proteomes" id="UP000190092"/>
    </source>
</evidence>
<reference evidence="2" key="1">
    <citation type="submission" date="2017-02" db="EMBL/GenBank/DDBJ databases">
        <authorList>
            <person name="Varghese N."/>
            <person name="Submissions S."/>
        </authorList>
    </citation>
    <scope>NUCLEOTIDE SEQUENCE [LARGE SCALE GENOMIC DNA]</scope>
    <source>
        <strain evidence="2">ATCC 27094</strain>
    </source>
</reference>
<dbReference type="Proteomes" id="UP000190092">
    <property type="component" value="Unassembled WGS sequence"/>
</dbReference>
<gene>
    <name evidence="1" type="ORF">SAMN02745126_05126</name>
</gene>
<proteinExistence type="predicted"/>
<name>A0A1T4SUL6_9HYPH</name>
<accession>A0A1T4SUL6</accession>
<organism evidence="1 2">
    <name type="scientific">Enhydrobacter aerosaccus</name>
    <dbReference type="NCBI Taxonomy" id="225324"/>
    <lineage>
        <taxon>Bacteria</taxon>
        <taxon>Pseudomonadati</taxon>
        <taxon>Pseudomonadota</taxon>
        <taxon>Alphaproteobacteria</taxon>
        <taxon>Hyphomicrobiales</taxon>
        <taxon>Enhydrobacter</taxon>
    </lineage>
</organism>
<sequence length="157" mass="16953">MGMYFNTAATTEMNAKVNNAFNADSIDYWKKPGMRALFGPLAQGGATLSSIAGQNGIYPGAGYGSTVGKKWFKWLDDLDTTTAVRACFHKHLDRSNKCVEMYFTVVPKASMPISITESKISNPDGTYSAVITIATPTAAVVRAAIKKRMSARKKGKS</sequence>
<keyword evidence="2" id="KW-1185">Reference proteome</keyword>
<dbReference type="AlphaFoldDB" id="A0A1T4SUL6"/>
<evidence type="ECO:0000313" key="1">
    <source>
        <dbReference type="EMBL" id="SKA31852.1"/>
    </source>
</evidence>
<protein>
    <submittedName>
        <fullName evidence="1">Uncharacterized protein</fullName>
    </submittedName>
</protein>
<dbReference type="EMBL" id="FUWJ01000010">
    <property type="protein sequence ID" value="SKA31852.1"/>
    <property type="molecule type" value="Genomic_DNA"/>
</dbReference>